<dbReference type="GO" id="GO:0042811">
    <property type="term" value="P:pheromone biosynthetic process"/>
    <property type="evidence" value="ECO:0007669"/>
    <property type="project" value="UniProtKB-ARBA"/>
</dbReference>
<evidence type="ECO:0000256" key="5">
    <source>
        <dbReference type="ARBA" id="ARBA00033740"/>
    </source>
</evidence>
<reference evidence="7" key="1">
    <citation type="submission" date="2022-01" db="EMBL/GenBank/DDBJ databases">
        <authorList>
            <person name="King R."/>
        </authorList>
    </citation>
    <scope>NUCLEOTIDE SEQUENCE</scope>
</reference>
<dbReference type="EMBL" id="OV725080">
    <property type="protein sequence ID" value="CAH1400145.1"/>
    <property type="molecule type" value="Genomic_DNA"/>
</dbReference>
<protein>
    <recommendedName>
        <fullName evidence="9">Terpene synthase</fullName>
    </recommendedName>
</protein>
<dbReference type="GO" id="GO:0005737">
    <property type="term" value="C:cytoplasm"/>
    <property type="evidence" value="ECO:0007669"/>
    <property type="project" value="TreeGrafter"/>
</dbReference>
<dbReference type="Proteomes" id="UP001152798">
    <property type="component" value="Chromosome 4"/>
</dbReference>
<dbReference type="SUPFAM" id="SSF48576">
    <property type="entry name" value="Terpenoid synthases"/>
    <property type="match status" value="1"/>
</dbReference>
<evidence type="ECO:0000313" key="8">
    <source>
        <dbReference type="Proteomes" id="UP001152798"/>
    </source>
</evidence>
<evidence type="ECO:0000256" key="1">
    <source>
        <dbReference type="ARBA" id="ARBA00001946"/>
    </source>
</evidence>
<keyword evidence="2 6" id="KW-0808">Transferase</keyword>
<dbReference type="GO" id="GO:0045337">
    <property type="term" value="P:farnesyl diphosphate biosynthetic process"/>
    <property type="evidence" value="ECO:0007669"/>
    <property type="project" value="TreeGrafter"/>
</dbReference>
<keyword evidence="8" id="KW-1185">Reference proteome</keyword>
<dbReference type="GO" id="GO:0004161">
    <property type="term" value="F:dimethylallyltranstransferase activity"/>
    <property type="evidence" value="ECO:0007669"/>
    <property type="project" value="TreeGrafter"/>
</dbReference>
<evidence type="ECO:0000256" key="2">
    <source>
        <dbReference type="ARBA" id="ARBA00022679"/>
    </source>
</evidence>
<evidence type="ECO:0000256" key="3">
    <source>
        <dbReference type="ARBA" id="ARBA00022723"/>
    </source>
</evidence>
<dbReference type="Pfam" id="PF00348">
    <property type="entry name" value="polyprenyl_synt"/>
    <property type="match status" value="1"/>
</dbReference>
<proteinExistence type="inferred from homology"/>
<dbReference type="OrthoDB" id="10257492at2759"/>
<gene>
    <name evidence="7" type="ORF">NEZAVI_LOCUS9445</name>
</gene>
<evidence type="ECO:0000313" key="7">
    <source>
        <dbReference type="EMBL" id="CAH1400145.1"/>
    </source>
</evidence>
<dbReference type="PANTHER" id="PTHR11525">
    <property type="entry name" value="FARNESYL-PYROPHOSPHATE SYNTHETASE"/>
    <property type="match status" value="1"/>
</dbReference>
<dbReference type="PANTHER" id="PTHR11525:SF0">
    <property type="entry name" value="FARNESYL PYROPHOSPHATE SYNTHASE"/>
    <property type="match status" value="1"/>
</dbReference>
<keyword evidence="4" id="KW-0460">Magnesium</keyword>
<dbReference type="GO" id="GO:0046872">
    <property type="term" value="F:metal ion binding"/>
    <property type="evidence" value="ECO:0007669"/>
    <property type="project" value="UniProtKB-KW"/>
</dbReference>
<dbReference type="InterPro" id="IPR000092">
    <property type="entry name" value="Polyprenyl_synt"/>
</dbReference>
<dbReference type="InterPro" id="IPR008949">
    <property type="entry name" value="Isoprenoid_synthase_dom_sf"/>
</dbReference>
<dbReference type="InterPro" id="IPR039702">
    <property type="entry name" value="FPS1-like"/>
</dbReference>
<name>A0A9P0HDV4_NEZVI</name>
<keyword evidence="3" id="KW-0479">Metal-binding</keyword>
<dbReference type="GO" id="GO:0004337">
    <property type="term" value="F:(2E,6E)-farnesyl diphosphate synthase activity"/>
    <property type="evidence" value="ECO:0007669"/>
    <property type="project" value="TreeGrafter"/>
</dbReference>
<accession>A0A9P0HDV4</accession>
<evidence type="ECO:0008006" key="9">
    <source>
        <dbReference type="Google" id="ProtNLM"/>
    </source>
</evidence>
<sequence length="380" mass="43564">MVSVAAKSLPKLSGAVFGQFSRRKELIRRHWLDTKTDQYYEVLNRIVIPECKNIASDVPGYPERIEKLLTYTNPAFSDAWNFSTELVYRTVADESHQTDENITKMYLIRATMDLLFTMSAVLDDCSDMSEYRRGKKSWHTICQGGEGAAIFDGVQIGLFPFYLLKKYFKNDPGYTQLMETVVMAYIKLAIGQTIDVLGQSNRSPLMDEYERINYYKAGQFVATGPALAAIHAGILSQELIDKTVEIFTIAGQLIQTWDDFNDYYSSSEQNGKPSCDFINGGTTWVSAKAMEIFNPTQAAEFMECYGSADQGKMKRVRELYDQINMPKLYIEHMLEKYNHCETLIKRLPHEKLREACYSYLEWLVIRENPDEVPELEVANV</sequence>
<evidence type="ECO:0000256" key="6">
    <source>
        <dbReference type="RuleBase" id="RU004466"/>
    </source>
</evidence>
<comment type="similarity">
    <text evidence="6">Belongs to the FPP/GGPP synthase family.</text>
</comment>
<comment type="cofactor">
    <cofactor evidence="1">
        <name>Mg(2+)</name>
        <dbReference type="ChEBI" id="CHEBI:18420"/>
    </cofactor>
</comment>
<comment type="pathway">
    <text evidence="5">Pheromone biosynthesis.</text>
</comment>
<organism evidence="7 8">
    <name type="scientific">Nezara viridula</name>
    <name type="common">Southern green stink bug</name>
    <name type="synonym">Cimex viridulus</name>
    <dbReference type="NCBI Taxonomy" id="85310"/>
    <lineage>
        <taxon>Eukaryota</taxon>
        <taxon>Metazoa</taxon>
        <taxon>Ecdysozoa</taxon>
        <taxon>Arthropoda</taxon>
        <taxon>Hexapoda</taxon>
        <taxon>Insecta</taxon>
        <taxon>Pterygota</taxon>
        <taxon>Neoptera</taxon>
        <taxon>Paraneoptera</taxon>
        <taxon>Hemiptera</taxon>
        <taxon>Heteroptera</taxon>
        <taxon>Panheteroptera</taxon>
        <taxon>Pentatomomorpha</taxon>
        <taxon>Pentatomoidea</taxon>
        <taxon>Pentatomidae</taxon>
        <taxon>Pentatominae</taxon>
        <taxon>Nezara</taxon>
    </lineage>
</organism>
<evidence type="ECO:0000256" key="4">
    <source>
        <dbReference type="ARBA" id="ARBA00022842"/>
    </source>
</evidence>
<dbReference type="SMR" id="A0A9P0HDV4"/>
<dbReference type="Gene3D" id="1.10.600.10">
    <property type="entry name" value="Farnesyl Diphosphate Synthase"/>
    <property type="match status" value="1"/>
</dbReference>
<dbReference type="AlphaFoldDB" id="A0A9P0HDV4"/>